<dbReference type="GO" id="GO:0004825">
    <property type="term" value="F:methionine-tRNA ligase activity"/>
    <property type="evidence" value="ECO:0007669"/>
    <property type="project" value="UniProtKB-UniRule"/>
</dbReference>
<feature type="short sequence motif" description="'HIGH' region" evidence="16">
    <location>
        <begin position="12"/>
        <end position="22"/>
    </location>
</feature>
<dbReference type="CDD" id="cd02800">
    <property type="entry name" value="tRNA_bind_EcMetRS_like"/>
    <property type="match status" value="1"/>
</dbReference>
<dbReference type="Pfam" id="PF01588">
    <property type="entry name" value="tRNA_bind"/>
    <property type="match status" value="1"/>
</dbReference>
<evidence type="ECO:0000256" key="17">
    <source>
        <dbReference type="SAM" id="MobiDB-lite"/>
    </source>
</evidence>
<dbReference type="GO" id="GO:0005829">
    <property type="term" value="C:cytosol"/>
    <property type="evidence" value="ECO:0007669"/>
    <property type="project" value="TreeGrafter"/>
</dbReference>
<dbReference type="NCBIfam" id="TIGR00399">
    <property type="entry name" value="metG_C_term"/>
    <property type="match status" value="1"/>
</dbReference>
<dbReference type="Gene3D" id="3.40.50.620">
    <property type="entry name" value="HUPs"/>
    <property type="match status" value="1"/>
</dbReference>
<evidence type="ECO:0000259" key="18">
    <source>
        <dbReference type="PROSITE" id="PS50886"/>
    </source>
</evidence>
<dbReference type="HAMAP" id="MF_00098">
    <property type="entry name" value="Met_tRNA_synth_type1"/>
    <property type="match status" value="1"/>
</dbReference>
<keyword evidence="6 16" id="KW-0820">tRNA-binding</keyword>
<comment type="function">
    <text evidence="1 16">Is required not only for elongation of protein synthesis but also for the initiation of all mRNA translation through initiator tRNA(fMet) aminoacylation.</text>
</comment>
<evidence type="ECO:0000256" key="9">
    <source>
        <dbReference type="ARBA" id="ARBA00022741"/>
    </source>
</evidence>
<dbReference type="EC" id="6.1.1.10" evidence="16"/>
<evidence type="ECO:0000313" key="20">
    <source>
        <dbReference type="Proteomes" id="UP000551616"/>
    </source>
</evidence>
<evidence type="ECO:0000256" key="12">
    <source>
        <dbReference type="ARBA" id="ARBA00022884"/>
    </source>
</evidence>
<dbReference type="SUPFAM" id="SSF50249">
    <property type="entry name" value="Nucleic acid-binding proteins"/>
    <property type="match status" value="1"/>
</dbReference>
<keyword evidence="5 16" id="KW-0963">Cytoplasm</keyword>
<keyword evidence="12 16" id="KW-0694">RNA-binding</keyword>
<dbReference type="EMBL" id="JABRWO010000004">
    <property type="protein sequence ID" value="MBA2114639.1"/>
    <property type="molecule type" value="Genomic_DNA"/>
</dbReference>
<dbReference type="InterPro" id="IPR029038">
    <property type="entry name" value="MetRS_Zn"/>
</dbReference>
<evidence type="ECO:0000256" key="11">
    <source>
        <dbReference type="ARBA" id="ARBA00022840"/>
    </source>
</evidence>
<comment type="cofactor">
    <cofactor evidence="16">
        <name>Zn(2+)</name>
        <dbReference type="ChEBI" id="CHEBI:29105"/>
    </cofactor>
    <text evidence="16">Binds 1 zinc ion per subunit.</text>
</comment>
<evidence type="ECO:0000256" key="3">
    <source>
        <dbReference type="ARBA" id="ARBA00008258"/>
    </source>
</evidence>
<dbReference type="CDD" id="cd07957">
    <property type="entry name" value="Anticodon_Ia_Met"/>
    <property type="match status" value="1"/>
</dbReference>
<dbReference type="InterPro" id="IPR015413">
    <property type="entry name" value="Methionyl/Leucyl_tRNA_Synth"/>
</dbReference>
<evidence type="ECO:0000256" key="13">
    <source>
        <dbReference type="ARBA" id="ARBA00022917"/>
    </source>
</evidence>
<keyword evidence="14 16" id="KW-0030">Aminoacyl-tRNA synthetase</keyword>
<dbReference type="PANTHER" id="PTHR45765:SF1">
    <property type="entry name" value="METHIONINE--TRNA LIGASE, CYTOPLASMIC"/>
    <property type="match status" value="1"/>
</dbReference>
<dbReference type="InterPro" id="IPR001412">
    <property type="entry name" value="aa-tRNA-synth_I_CS"/>
</dbReference>
<protein>
    <recommendedName>
        <fullName evidence="16">Methionine--tRNA ligase</fullName>
        <ecNumber evidence="16">6.1.1.10</ecNumber>
    </recommendedName>
    <alternativeName>
        <fullName evidence="16">Methionyl-tRNA synthetase</fullName>
        <shortName evidence="16">MetRS</shortName>
    </alternativeName>
</protein>
<dbReference type="InterPro" id="IPR004495">
    <property type="entry name" value="Met-tRNA-synth_bsu_C"/>
</dbReference>
<evidence type="ECO:0000256" key="1">
    <source>
        <dbReference type="ARBA" id="ARBA00003314"/>
    </source>
</evidence>
<dbReference type="CDD" id="cd00814">
    <property type="entry name" value="MetRS_core"/>
    <property type="match status" value="1"/>
</dbReference>
<reference evidence="19 20" key="1">
    <citation type="submission" date="2020-05" db="EMBL/GenBank/DDBJ databases">
        <title>Bremerella alba sp. nov., a novel planctomycete isolated from the surface of the macroalga Fucus spiralis.</title>
        <authorList>
            <person name="Godinho O."/>
            <person name="Botelho R."/>
            <person name="Albuquerque L."/>
            <person name="Wiegand S."/>
            <person name="Da Costa M.S."/>
            <person name="Lobo-Da-Cunha A."/>
            <person name="Jogler C."/>
            <person name="Lage O.M."/>
        </authorList>
    </citation>
    <scope>NUCLEOTIDE SEQUENCE [LARGE SCALE GENOMIC DNA]</scope>
    <source>
        <strain evidence="19 20">FF15</strain>
    </source>
</reference>
<organism evidence="19 20">
    <name type="scientific">Bremerella alba</name>
    <dbReference type="NCBI Taxonomy" id="980252"/>
    <lineage>
        <taxon>Bacteria</taxon>
        <taxon>Pseudomonadati</taxon>
        <taxon>Planctomycetota</taxon>
        <taxon>Planctomycetia</taxon>
        <taxon>Pirellulales</taxon>
        <taxon>Pirellulaceae</taxon>
        <taxon>Bremerella</taxon>
    </lineage>
</organism>
<feature type="binding site" evidence="16">
    <location>
        <position position="146"/>
    </location>
    <ligand>
        <name>Zn(2+)</name>
        <dbReference type="ChEBI" id="CHEBI:29105"/>
    </ligand>
</feature>
<evidence type="ECO:0000256" key="5">
    <source>
        <dbReference type="ARBA" id="ARBA00022490"/>
    </source>
</evidence>
<accession>A0A7V8V4P0</accession>
<comment type="subunit">
    <text evidence="4 16">Homodimer.</text>
</comment>
<dbReference type="NCBIfam" id="TIGR00398">
    <property type="entry name" value="metG"/>
    <property type="match status" value="1"/>
</dbReference>
<dbReference type="InterPro" id="IPR023458">
    <property type="entry name" value="Met-tRNA_ligase_1"/>
</dbReference>
<comment type="caution">
    <text evidence="19">The sequence shown here is derived from an EMBL/GenBank/DDBJ whole genome shotgun (WGS) entry which is preliminary data.</text>
</comment>
<dbReference type="RefSeq" id="WP_207396099.1">
    <property type="nucleotide sequence ID" value="NZ_JABRWO010000004.1"/>
</dbReference>
<evidence type="ECO:0000313" key="19">
    <source>
        <dbReference type="EMBL" id="MBA2114639.1"/>
    </source>
</evidence>
<dbReference type="AlphaFoldDB" id="A0A7V8V4P0"/>
<dbReference type="FunFam" id="2.20.28.20:FF:000001">
    <property type="entry name" value="Methionine--tRNA ligase"/>
    <property type="match status" value="1"/>
</dbReference>
<feature type="binding site" evidence="16">
    <location>
        <position position="156"/>
    </location>
    <ligand>
        <name>Zn(2+)</name>
        <dbReference type="ChEBI" id="CHEBI:29105"/>
    </ligand>
</feature>
<evidence type="ECO:0000256" key="10">
    <source>
        <dbReference type="ARBA" id="ARBA00022833"/>
    </source>
</evidence>
<evidence type="ECO:0000256" key="6">
    <source>
        <dbReference type="ARBA" id="ARBA00022555"/>
    </source>
</evidence>
<dbReference type="Gene3D" id="1.10.730.10">
    <property type="entry name" value="Isoleucyl-tRNA Synthetase, Domain 1"/>
    <property type="match status" value="1"/>
</dbReference>
<dbReference type="NCBIfam" id="NF001100">
    <property type="entry name" value="PRK00133.1"/>
    <property type="match status" value="1"/>
</dbReference>
<sequence>MARRILVTSALPYANGPIHIGHLVEYIQTDIWVRFQKLLGNDCRYFCADDTHGTAIMISAQKNGVTEEEFIAKISAEHQQDFAEFGIRFDNYGSTNSEENRILCHEFWQSLHDAGLIKQKDVEQLYDPEVKIFLSDRFVRGTCPNCKAPNQPGDNCSKCGAAYTPAELIDPKSTLSDATPIMKMAKHQFVELSKLHGFLDDWSQSGKHLQDEVANYLKGQFLKDPEKEPLKDWDVSRPGPYFGFEIPGSPGDYWYVWFDAPIGYIASAWQWCKANGEELAKWWKNPETEVHHFIGKDITYFHTLFWPGMLKTAGYTLPTKVHIHGFLTVDGKKMSKSEGTFVKAATYLKHLDPAYLRYFYASKLGPRLDDLDMNLEEFADKINSDLIGKVVNLASRSAKFVEKIGLSTEYPDDGGLFEKGAAAGDDIAKAYEDCDLNKAMRLILELADAANPFIEANKPWELRKDPANAQKLQDVCTVGLNLFRQIVVYLSPVLPKLAEQTGELLNDPITSWDQAKTPLTGTAVNKFNHLMKRVEADKVKAMIDDSKEEVAADAPAENNQADETTAKFDDSAQPMVDEPMTEECTIDDFVKVDLRVARILSAEHVPEARKLLKLTLGLGGDHRKQVFAGIKAAYNPEDLVGRLVVMVANLKPRQMKFGLSEGMVCASGPGGEEVFLLSPDEGAKPGQRIH</sequence>
<evidence type="ECO:0000256" key="7">
    <source>
        <dbReference type="ARBA" id="ARBA00022598"/>
    </source>
</evidence>
<keyword evidence="7 16" id="KW-0436">Ligase</keyword>
<dbReference type="SUPFAM" id="SSF52374">
    <property type="entry name" value="Nucleotidylyl transferase"/>
    <property type="match status" value="1"/>
</dbReference>
<evidence type="ECO:0000256" key="2">
    <source>
        <dbReference type="ARBA" id="ARBA00004496"/>
    </source>
</evidence>
<keyword evidence="13 16" id="KW-0648">Protein biosynthesis</keyword>
<comment type="subcellular location">
    <subcellularLocation>
        <location evidence="2 16">Cytoplasm</location>
    </subcellularLocation>
</comment>
<comment type="similarity">
    <text evidence="3 16">Belongs to the class-I aminoacyl-tRNA synthetase family. MetG type 1 subfamily.</text>
</comment>
<dbReference type="PROSITE" id="PS00178">
    <property type="entry name" value="AA_TRNA_LIGASE_I"/>
    <property type="match status" value="1"/>
</dbReference>
<evidence type="ECO:0000256" key="15">
    <source>
        <dbReference type="ARBA" id="ARBA00047364"/>
    </source>
</evidence>
<feature type="binding site" evidence="16">
    <location>
        <position position="143"/>
    </location>
    <ligand>
        <name>Zn(2+)</name>
        <dbReference type="ChEBI" id="CHEBI:29105"/>
    </ligand>
</feature>
<dbReference type="Pfam" id="PF09334">
    <property type="entry name" value="tRNA-synt_1g"/>
    <property type="match status" value="1"/>
</dbReference>
<dbReference type="InterPro" id="IPR009080">
    <property type="entry name" value="tRNAsynth_Ia_anticodon-bd"/>
</dbReference>
<proteinExistence type="inferred from homology"/>
<name>A0A7V8V4P0_9BACT</name>
<dbReference type="SUPFAM" id="SSF57770">
    <property type="entry name" value="Methionyl-tRNA synthetase (MetRS), Zn-domain"/>
    <property type="match status" value="1"/>
</dbReference>
<feature type="short sequence motif" description="'KMSKS' region" evidence="16">
    <location>
        <begin position="333"/>
        <end position="337"/>
    </location>
</feature>
<feature type="domain" description="TRNA-binding" evidence="18">
    <location>
        <begin position="588"/>
        <end position="690"/>
    </location>
</feature>
<dbReference type="PROSITE" id="PS50886">
    <property type="entry name" value="TRBD"/>
    <property type="match status" value="1"/>
</dbReference>
<gene>
    <name evidence="16 19" type="primary">metG</name>
    <name evidence="19" type="ORF">HOV93_18050</name>
</gene>
<feature type="binding site" evidence="16">
    <location>
        <position position="159"/>
    </location>
    <ligand>
        <name>Zn(2+)</name>
        <dbReference type="ChEBI" id="CHEBI:29105"/>
    </ligand>
</feature>
<dbReference type="Gene3D" id="2.40.50.140">
    <property type="entry name" value="Nucleic acid-binding proteins"/>
    <property type="match status" value="1"/>
</dbReference>
<dbReference type="Proteomes" id="UP000551616">
    <property type="component" value="Unassembled WGS sequence"/>
</dbReference>
<dbReference type="PRINTS" id="PR01041">
    <property type="entry name" value="TRNASYNTHMET"/>
</dbReference>
<dbReference type="InterPro" id="IPR033911">
    <property type="entry name" value="MetRS_core"/>
</dbReference>
<dbReference type="FunFam" id="2.40.50.140:FF:000042">
    <property type="entry name" value="Methionine--tRNA ligase"/>
    <property type="match status" value="1"/>
</dbReference>
<evidence type="ECO:0000256" key="4">
    <source>
        <dbReference type="ARBA" id="ARBA00011738"/>
    </source>
</evidence>
<dbReference type="GO" id="GO:0000049">
    <property type="term" value="F:tRNA binding"/>
    <property type="evidence" value="ECO:0007669"/>
    <property type="project" value="UniProtKB-UniRule"/>
</dbReference>
<dbReference type="InterPro" id="IPR012340">
    <property type="entry name" value="NA-bd_OB-fold"/>
</dbReference>
<dbReference type="InterPro" id="IPR014729">
    <property type="entry name" value="Rossmann-like_a/b/a_fold"/>
</dbReference>
<dbReference type="GO" id="GO:0046872">
    <property type="term" value="F:metal ion binding"/>
    <property type="evidence" value="ECO:0007669"/>
    <property type="project" value="UniProtKB-KW"/>
</dbReference>
<feature type="region of interest" description="Disordered" evidence="17">
    <location>
        <begin position="549"/>
        <end position="573"/>
    </location>
</feature>
<keyword evidence="10 16" id="KW-0862">Zinc</keyword>
<keyword evidence="20" id="KW-1185">Reference proteome</keyword>
<dbReference type="GO" id="GO:0005524">
    <property type="term" value="F:ATP binding"/>
    <property type="evidence" value="ECO:0007669"/>
    <property type="project" value="UniProtKB-UniRule"/>
</dbReference>
<dbReference type="InterPro" id="IPR014758">
    <property type="entry name" value="Met-tRNA_synth"/>
</dbReference>
<dbReference type="InterPro" id="IPR002547">
    <property type="entry name" value="tRNA-bd_dom"/>
</dbReference>
<keyword evidence="11 16" id="KW-0067">ATP-binding</keyword>
<comment type="catalytic activity">
    <reaction evidence="15 16">
        <text>tRNA(Met) + L-methionine + ATP = L-methionyl-tRNA(Met) + AMP + diphosphate</text>
        <dbReference type="Rhea" id="RHEA:13481"/>
        <dbReference type="Rhea" id="RHEA-COMP:9667"/>
        <dbReference type="Rhea" id="RHEA-COMP:9698"/>
        <dbReference type="ChEBI" id="CHEBI:30616"/>
        <dbReference type="ChEBI" id="CHEBI:33019"/>
        <dbReference type="ChEBI" id="CHEBI:57844"/>
        <dbReference type="ChEBI" id="CHEBI:78442"/>
        <dbReference type="ChEBI" id="CHEBI:78530"/>
        <dbReference type="ChEBI" id="CHEBI:456215"/>
        <dbReference type="EC" id="6.1.1.10"/>
    </reaction>
</comment>
<dbReference type="GO" id="GO:0006431">
    <property type="term" value="P:methionyl-tRNA aminoacylation"/>
    <property type="evidence" value="ECO:0007669"/>
    <property type="project" value="UniProtKB-UniRule"/>
</dbReference>
<keyword evidence="8 16" id="KW-0479">Metal-binding</keyword>
<dbReference type="InterPro" id="IPR041872">
    <property type="entry name" value="Anticodon_Met"/>
</dbReference>
<evidence type="ECO:0000256" key="8">
    <source>
        <dbReference type="ARBA" id="ARBA00022723"/>
    </source>
</evidence>
<evidence type="ECO:0000256" key="14">
    <source>
        <dbReference type="ARBA" id="ARBA00023146"/>
    </source>
</evidence>
<feature type="binding site" evidence="16">
    <location>
        <position position="336"/>
    </location>
    <ligand>
        <name>ATP</name>
        <dbReference type="ChEBI" id="CHEBI:30616"/>
    </ligand>
</feature>
<evidence type="ECO:0000256" key="16">
    <source>
        <dbReference type="HAMAP-Rule" id="MF_00098"/>
    </source>
</evidence>
<dbReference type="Gene3D" id="2.20.28.20">
    <property type="entry name" value="Methionyl-tRNA synthetase, Zn-domain"/>
    <property type="match status" value="1"/>
</dbReference>
<keyword evidence="9 16" id="KW-0547">Nucleotide-binding</keyword>
<dbReference type="PANTHER" id="PTHR45765">
    <property type="entry name" value="METHIONINE--TRNA LIGASE"/>
    <property type="match status" value="1"/>
</dbReference>
<dbReference type="SUPFAM" id="SSF47323">
    <property type="entry name" value="Anticodon-binding domain of a subclass of class I aminoacyl-tRNA synthetases"/>
    <property type="match status" value="1"/>
</dbReference>